<sequence length="763" mass="89388">MESAPIANIETQKKIIEDQLEVLQPEEQKADIGISGNGIVNLQVNYEKEEISQRFKISEHGPIQVEQAMNQLWKDFRIEETDSSLTINFIAEFELPIFRGQSKGVKEQHEIQLVNLPESGFEIIYIFDGAEILRINHNQLLSLEKQRLDDEIYQTDSTKFAEDKESLIQEALWNELKEKIPTGPQAISLDINYPEGTHLYGIPERINTFMLQDTVEEDNLSKEPYRLYTSDHFDDKYNYHSVYGSIPIMIARQNGIDRVTGILWSNSSDSFVDIFKQKGYRTSHWMSESGSLQLFIYPAQNPKILAYKQQLLTGKTEIPPIFSLGYHQCRWNYMTQEETLEVSTLMTQHQIPCDVIWLDIEYSDKKKYFTWDKVSFPSGKQLLEQLRDDKRKLVTIIDPHIKVDPDYFVYKEAQKQQLLVSTCDPNQEYEGHCWPAKSVWIDFMNDKAREYVKSLYCRVPDDVEDKANYVWTDNDVHIWNDMNEPACFDPFEKSMPKSNTHLLDNKRIEHRDVHNVYGYYNTQSTYEGLVERGQANLRPFVLTRSFFAGSQKYAAVWSGDCRSDWAHFKMGIPMLLSNSICGISFVGSDVPGFFNDPEDEELVVRWYQVASFFPFYRAHAHHDTKRREPWTFEPTICNAIRESIELRYKILPHVQVLIINNFMSRYTVFYEGYMQGQSLMRPMWQEFPSEDRVDQIEDQFMFGSQLLVKPPSKTNLQQQTILNKITNMFLESKYSAQMTLFGMISFQAKSYKLRVNILITNYR</sequence>
<dbReference type="AlphaFoldDB" id="A0A078A228"/>
<dbReference type="Gene3D" id="2.60.40.1180">
    <property type="entry name" value="Golgi alpha-mannosidase II"/>
    <property type="match status" value="1"/>
</dbReference>
<dbReference type="Pfam" id="PF21365">
    <property type="entry name" value="Glyco_hydro_31_3rd"/>
    <property type="match status" value="1"/>
</dbReference>
<evidence type="ECO:0000256" key="8">
    <source>
        <dbReference type="ARBA" id="ARBA00023295"/>
    </source>
</evidence>
<dbReference type="GO" id="GO:0005975">
    <property type="term" value="P:carbohydrate metabolic process"/>
    <property type="evidence" value="ECO:0007669"/>
    <property type="project" value="InterPro"/>
</dbReference>
<evidence type="ECO:0000256" key="2">
    <source>
        <dbReference type="ARBA" id="ARBA00004833"/>
    </source>
</evidence>
<dbReference type="EMBL" id="CCKQ01004713">
    <property type="protein sequence ID" value="CDW75872.1"/>
    <property type="molecule type" value="Genomic_DNA"/>
</dbReference>
<evidence type="ECO:0000256" key="4">
    <source>
        <dbReference type="ARBA" id="ARBA00022729"/>
    </source>
</evidence>
<dbReference type="OMA" id="NCWPGDS"/>
<organism evidence="14 15">
    <name type="scientific">Stylonychia lemnae</name>
    <name type="common">Ciliate</name>
    <dbReference type="NCBI Taxonomy" id="5949"/>
    <lineage>
        <taxon>Eukaryota</taxon>
        <taxon>Sar</taxon>
        <taxon>Alveolata</taxon>
        <taxon>Ciliophora</taxon>
        <taxon>Intramacronucleata</taxon>
        <taxon>Spirotrichea</taxon>
        <taxon>Stichotrichia</taxon>
        <taxon>Sporadotrichida</taxon>
        <taxon>Oxytrichidae</taxon>
        <taxon>Stylonychinae</taxon>
        <taxon>Stylonychia</taxon>
    </lineage>
</organism>
<dbReference type="InterPro" id="IPR013780">
    <property type="entry name" value="Glyco_hydro_b"/>
</dbReference>
<dbReference type="Gene3D" id="3.20.20.80">
    <property type="entry name" value="Glycosidases"/>
    <property type="match status" value="1"/>
</dbReference>
<proteinExistence type="inferred from homology"/>
<dbReference type="InParanoid" id="A0A078A228"/>
<keyword evidence="8 10" id="KW-0326">Glycosidase</keyword>
<dbReference type="Gene3D" id="2.60.40.1760">
    <property type="entry name" value="glycosyl hydrolase (family 31)"/>
    <property type="match status" value="1"/>
</dbReference>
<feature type="domain" description="Glycoside hydrolase family 31 N-terminal" evidence="12">
    <location>
        <begin position="98"/>
        <end position="273"/>
    </location>
</feature>
<keyword evidence="4" id="KW-0732">Signal</keyword>
<evidence type="ECO:0000256" key="9">
    <source>
        <dbReference type="ARBA" id="ARBA00042895"/>
    </source>
</evidence>
<dbReference type="SUPFAM" id="SSF74650">
    <property type="entry name" value="Galactose mutarotase-like"/>
    <property type="match status" value="1"/>
</dbReference>
<dbReference type="CDD" id="cd06603">
    <property type="entry name" value="GH31_GANC_GANAB_alpha"/>
    <property type="match status" value="1"/>
</dbReference>
<keyword evidence="5 10" id="KW-0378">Hydrolase</keyword>
<feature type="domain" description="Glycosyl hydrolase family 31 C-terminal" evidence="13">
    <location>
        <begin position="676"/>
        <end position="715"/>
    </location>
</feature>
<feature type="domain" description="Glycoside hydrolase family 31 TIM barrel" evidence="11">
    <location>
        <begin position="317"/>
        <end position="653"/>
    </location>
</feature>
<evidence type="ECO:0000256" key="5">
    <source>
        <dbReference type="ARBA" id="ARBA00022801"/>
    </source>
</evidence>
<dbReference type="OrthoDB" id="440381at2759"/>
<dbReference type="InterPro" id="IPR025887">
    <property type="entry name" value="Glyco_hydro_31_N_dom"/>
</dbReference>
<dbReference type="InterPro" id="IPR017853">
    <property type="entry name" value="GH"/>
</dbReference>
<reference evidence="14 15" key="1">
    <citation type="submission" date="2014-06" db="EMBL/GenBank/DDBJ databases">
        <authorList>
            <person name="Swart Estienne"/>
        </authorList>
    </citation>
    <scope>NUCLEOTIDE SEQUENCE [LARGE SCALE GENOMIC DNA]</scope>
    <source>
        <strain evidence="14 15">130c</strain>
    </source>
</reference>
<dbReference type="InterPro" id="IPR011013">
    <property type="entry name" value="Gal_mutarotase_sf_dom"/>
</dbReference>
<comment type="pathway">
    <text evidence="2">Glycan metabolism; N-glycan metabolism.</text>
</comment>
<dbReference type="GO" id="GO:0030246">
    <property type="term" value="F:carbohydrate binding"/>
    <property type="evidence" value="ECO:0007669"/>
    <property type="project" value="InterPro"/>
</dbReference>
<protein>
    <recommendedName>
        <fullName evidence="9">Glucosidase II subunit alpha</fullName>
    </recommendedName>
</protein>
<dbReference type="SUPFAM" id="SSF51445">
    <property type="entry name" value="(Trans)glycosidases"/>
    <property type="match status" value="1"/>
</dbReference>
<evidence type="ECO:0000313" key="14">
    <source>
        <dbReference type="EMBL" id="CDW75872.1"/>
    </source>
</evidence>
<evidence type="ECO:0000256" key="6">
    <source>
        <dbReference type="ARBA" id="ARBA00022824"/>
    </source>
</evidence>
<name>A0A078A228_STYLE</name>
<comment type="similarity">
    <text evidence="3 10">Belongs to the glycosyl hydrolase 31 family.</text>
</comment>
<dbReference type="PANTHER" id="PTHR22762">
    <property type="entry name" value="ALPHA-GLUCOSIDASE"/>
    <property type="match status" value="1"/>
</dbReference>
<dbReference type="Proteomes" id="UP000039865">
    <property type="component" value="Unassembled WGS sequence"/>
</dbReference>
<evidence type="ECO:0000259" key="12">
    <source>
        <dbReference type="Pfam" id="PF13802"/>
    </source>
</evidence>
<dbReference type="Pfam" id="PF01055">
    <property type="entry name" value="Glyco_hydro_31_2nd"/>
    <property type="match status" value="1"/>
</dbReference>
<evidence type="ECO:0000256" key="7">
    <source>
        <dbReference type="ARBA" id="ARBA00023180"/>
    </source>
</evidence>
<dbReference type="GO" id="GO:0006491">
    <property type="term" value="P:N-glycan processing"/>
    <property type="evidence" value="ECO:0007669"/>
    <property type="project" value="TreeGrafter"/>
</dbReference>
<evidence type="ECO:0000259" key="11">
    <source>
        <dbReference type="Pfam" id="PF01055"/>
    </source>
</evidence>
<dbReference type="Pfam" id="PF13802">
    <property type="entry name" value="Gal_mutarotas_2"/>
    <property type="match status" value="1"/>
</dbReference>
<keyword evidence="7" id="KW-0325">Glycoprotein</keyword>
<accession>A0A078A228</accession>
<dbReference type="PANTHER" id="PTHR22762:SF54">
    <property type="entry name" value="BCDNA.GH04962"/>
    <property type="match status" value="1"/>
</dbReference>
<dbReference type="SUPFAM" id="SSF51011">
    <property type="entry name" value="Glycosyl hydrolase domain"/>
    <property type="match status" value="1"/>
</dbReference>
<dbReference type="InterPro" id="IPR048395">
    <property type="entry name" value="Glyco_hydro_31_C"/>
</dbReference>
<keyword evidence="15" id="KW-1185">Reference proteome</keyword>
<evidence type="ECO:0000313" key="15">
    <source>
        <dbReference type="Proteomes" id="UP000039865"/>
    </source>
</evidence>
<keyword evidence="6" id="KW-0256">Endoplasmic reticulum</keyword>
<comment type="subcellular location">
    <subcellularLocation>
        <location evidence="1">Endoplasmic reticulum</location>
    </subcellularLocation>
</comment>
<evidence type="ECO:0000256" key="3">
    <source>
        <dbReference type="ARBA" id="ARBA00007806"/>
    </source>
</evidence>
<dbReference type="GO" id="GO:0090599">
    <property type="term" value="F:alpha-glucosidase activity"/>
    <property type="evidence" value="ECO:0007669"/>
    <property type="project" value="TreeGrafter"/>
</dbReference>
<dbReference type="InterPro" id="IPR000322">
    <property type="entry name" value="Glyco_hydro_31_TIM"/>
</dbReference>
<evidence type="ECO:0000256" key="10">
    <source>
        <dbReference type="RuleBase" id="RU361185"/>
    </source>
</evidence>
<evidence type="ECO:0000259" key="13">
    <source>
        <dbReference type="Pfam" id="PF21365"/>
    </source>
</evidence>
<evidence type="ECO:0000256" key="1">
    <source>
        <dbReference type="ARBA" id="ARBA00004240"/>
    </source>
</evidence>
<gene>
    <name evidence="14" type="primary">Contig3732.g3987</name>
    <name evidence="14" type="ORF">STYLEM_4867</name>
</gene>
<dbReference type="GO" id="GO:0005783">
    <property type="term" value="C:endoplasmic reticulum"/>
    <property type="evidence" value="ECO:0007669"/>
    <property type="project" value="UniProtKB-SubCell"/>
</dbReference>